<proteinExistence type="predicted"/>
<gene>
    <name evidence="1" type="ORF">Vadar_009707</name>
</gene>
<evidence type="ECO:0000313" key="1">
    <source>
        <dbReference type="EMBL" id="KAH7857159.1"/>
    </source>
</evidence>
<keyword evidence="2" id="KW-1185">Reference proteome</keyword>
<organism evidence="1 2">
    <name type="scientific">Vaccinium darrowii</name>
    <dbReference type="NCBI Taxonomy" id="229202"/>
    <lineage>
        <taxon>Eukaryota</taxon>
        <taxon>Viridiplantae</taxon>
        <taxon>Streptophyta</taxon>
        <taxon>Embryophyta</taxon>
        <taxon>Tracheophyta</taxon>
        <taxon>Spermatophyta</taxon>
        <taxon>Magnoliopsida</taxon>
        <taxon>eudicotyledons</taxon>
        <taxon>Gunneridae</taxon>
        <taxon>Pentapetalae</taxon>
        <taxon>asterids</taxon>
        <taxon>Ericales</taxon>
        <taxon>Ericaceae</taxon>
        <taxon>Vaccinioideae</taxon>
        <taxon>Vaccinieae</taxon>
        <taxon>Vaccinium</taxon>
    </lineage>
</organism>
<name>A0ACB7YV88_9ERIC</name>
<protein>
    <submittedName>
        <fullName evidence="1">Uncharacterized protein</fullName>
    </submittedName>
</protein>
<dbReference type="Proteomes" id="UP000828048">
    <property type="component" value="Chromosome 3"/>
</dbReference>
<accession>A0ACB7YV88</accession>
<dbReference type="EMBL" id="CM037153">
    <property type="protein sequence ID" value="KAH7857159.1"/>
    <property type="molecule type" value="Genomic_DNA"/>
</dbReference>
<sequence length="499" mass="55211">MNRREDVGRRLYEACLSGSVPALDSLIEEDQFILDRVGSLTGFFNETPLHLAALRGHLDFTKAILTRKPTLASELDSVRCSPLHLASTEGHVKVVQELLRVNTDVCIARDQDGRIPLHLAVMKGRAEVIRKLLGAKPKSIQETLDREETVLHLCVKYNRLEALKTLVQYVQSNGMESLLNSKDTDGNTILHLAAALKQMDTIGTLNVQTIEYLLGIESVKDHANARNQNGSTALDVVDHCPNRDLKTMEIREFLLQAGVRRSICGGPYPNPESPPNNPPRPRRCCKPGVILIRCISSFWTNYLRVDPVWLQEVRGHLITAAALTATVAYQSILSPPGGFWQDSHGGGTPGHAILDSDDNIIAAWYARYIVVNSIGLAASLSTIMLAMTGFPIQNKLLTWLMIFTVYITISCMAYAYVLAMDLVCPVVWLKFKLPSDILFGLVFGWMGLCLLVLMLHSCRFLVWLGSKLVKLVKACYGCCVPRTTHNNITTTGVNPAGRP</sequence>
<comment type="caution">
    <text evidence="1">The sequence shown here is derived from an EMBL/GenBank/DDBJ whole genome shotgun (WGS) entry which is preliminary data.</text>
</comment>
<evidence type="ECO:0000313" key="2">
    <source>
        <dbReference type="Proteomes" id="UP000828048"/>
    </source>
</evidence>
<reference evidence="1 2" key="1">
    <citation type="journal article" date="2021" name="Hortic Res">
        <title>High-quality reference genome and annotation aids understanding of berry development for evergreen blueberry (Vaccinium darrowii).</title>
        <authorList>
            <person name="Yu J."/>
            <person name="Hulse-Kemp A.M."/>
            <person name="Babiker E."/>
            <person name="Staton M."/>
        </authorList>
    </citation>
    <scope>NUCLEOTIDE SEQUENCE [LARGE SCALE GENOMIC DNA]</scope>
    <source>
        <strain evidence="2">cv. NJ 8807/NJ 8810</strain>
        <tissue evidence="1">Young leaf</tissue>
    </source>
</reference>